<evidence type="ECO:0000313" key="3">
    <source>
        <dbReference type="EMBL" id="REG99729.1"/>
    </source>
</evidence>
<dbReference type="Pfam" id="PF04264">
    <property type="entry name" value="YceI"/>
    <property type="match status" value="1"/>
</dbReference>
<evidence type="ECO:0000259" key="2">
    <source>
        <dbReference type="SMART" id="SM00867"/>
    </source>
</evidence>
<organism evidence="3 4">
    <name type="scientific">Flavobacterium aquicola</name>
    <dbReference type="NCBI Taxonomy" id="1682742"/>
    <lineage>
        <taxon>Bacteria</taxon>
        <taxon>Pseudomonadati</taxon>
        <taxon>Bacteroidota</taxon>
        <taxon>Flavobacteriia</taxon>
        <taxon>Flavobacteriales</taxon>
        <taxon>Flavobacteriaceae</taxon>
        <taxon>Flavobacterium</taxon>
    </lineage>
</organism>
<comment type="caution">
    <text evidence="3">The sequence shown here is derived from an EMBL/GenBank/DDBJ whole genome shotgun (WGS) entry which is preliminary data.</text>
</comment>
<sequence length="189" mass="20759">MRNLKSLSIVLLLLFSVYEGNAQTSKIDVSKSSIHWIGKKITGEHAGSIKFKDGYLVFKDKKLAGGSFTADMTTLSNDDQTGSSKQKLEGHLKSEDFFSTAAYTTSTLVFKSIASKGNNTYLVTGDLTIKGITNSIQFDLVVAGKNKATATLNINRTKYDIKYGSGSYFDDLGDKTIYDDFELNIVLVY</sequence>
<dbReference type="SUPFAM" id="SSF101874">
    <property type="entry name" value="YceI-like"/>
    <property type="match status" value="1"/>
</dbReference>
<dbReference type="SMART" id="SM00867">
    <property type="entry name" value="YceI"/>
    <property type="match status" value="1"/>
</dbReference>
<evidence type="ECO:0000313" key="4">
    <source>
        <dbReference type="Proteomes" id="UP000257136"/>
    </source>
</evidence>
<dbReference type="InterPro" id="IPR007372">
    <property type="entry name" value="Lipid/polyisoprenoid-bd_YceI"/>
</dbReference>
<feature type="signal peptide" evidence="1">
    <location>
        <begin position="1"/>
        <end position="22"/>
    </location>
</feature>
<evidence type="ECO:0000256" key="1">
    <source>
        <dbReference type="SAM" id="SignalP"/>
    </source>
</evidence>
<name>A0A3E0EQT8_9FLAO</name>
<protein>
    <submittedName>
        <fullName evidence="3">Polyisoprenoid-binding protein YceI</fullName>
    </submittedName>
</protein>
<dbReference type="PANTHER" id="PTHR34406">
    <property type="entry name" value="PROTEIN YCEI"/>
    <property type="match status" value="1"/>
</dbReference>
<dbReference type="Gene3D" id="2.40.128.110">
    <property type="entry name" value="Lipid/polyisoprenoid-binding, YceI-like"/>
    <property type="match status" value="1"/>
</dbReference>
<feature type="domain" description="Lipid/polyisoprenoid-binding YceI-like" evidence="2">
    <location>
        <begin position="24"/>
        <end position="188"/>
    </location>
</feature>
<dbReference type="InterPro" id="IPR036761">
    <property type="entry name" value="TTHA0802/YceI-like_sf"/>
</dbReference>
<feature type="chain" id="PRO_5017625725" evidence="1">
    <location>
        <begin position="23"/>
        <end position="189"/>
    </location>
</feature>
<gene>
    <name evidence="3" type="ORF">C8P67_104362</name>
</gene>
<dbReference type="Proteomes" id="UP000257136">
    <property type="component" value="Unassembled WGS sequence"/>
</dbReference>
<keyword evidence="4" id="KW-1185">Reference proteome</keyword>
<accession>A0A3E0EQT8</accession>
<dbReference type="EMBL" id="QUNI01000004">
    <property type="protein sequence ID" value="REG99729.1"/>
    <property type="molecule type" value="Genomic_DNA"/>
</dbReference>
<dbReference type="OrthoDB" id="951410at2"/>
<dbReference type="AlphaFoldDB" id="A0A3E0EQT8"/>
<dbReference type="PANTHER" id="PTHR34406:SF1">
    <property type="entry name" value="PROTEIN YCEI"/>
    <property type="match status" value="1"/>
</dbReference>
<dbReference type="RefSeq" id="WP_115812596.1">
    <property type="nucleotide sequence ID" value="NZ_QUNI01000004.1"/>
</dbReference>
<proteinExistence type="predicted"/>
<reference evidence="3 4" key="1">
    <citation type="submission" date="2018-08" db="EMBL/GenBank/DDBJ databases">
        <title>Genomic Encyclopedia of Archaeal and Bacterial Type Strains, Phase II (KMG-II): from individual species to whole genera.</title>
        <authorList>
            <person name="Goeker M."/>
        </authorList>
    </citation>
    <scope>NUCLEOTIDE SEQUENCE [LARGE SCALE GENOMIC DNA]</scope>
    <source>
        <strain evidence="3 4">DSM 100880</strain>
    </source>
</reference>
<keyword evidence="1" id="KW-0732">Signal</keyword>